<dbReference type="Proteomes" id="UP001225072">
    <property type="component" value="Unassembled WGS sequence"/>
</dbReference>
<sequence>MPFDFFDALSFFSDFLNLLGNTSSSSGPVRDEEYVEKKPRYIKEIISIRFILISAVLIVLVFKDPLPGAHYIRALAVISFIGIAISCILFFILYMVGKYYFTNVFQWLLFSGSFMLFCISSGWCLYFKSGWFL</sequence>
<dbReference type="RefSeq" id="WP_307446306.1">
    <property type="nucleotide sequence ID" value="NZ_JAUTAL010000001.1"/>
</dbReference>
<evidence type="ECO:0008006" key="4">
    <source>
        <dbReference type="Google" id="ProtNLM"/>
    </source>
</evidence>
<comment type="caution">
    <text evidence="2">The sequence shown here is derived from an EMBL/GenBank/DDBJ whole genome shotgun (WGS) entry which is preliminary data.</text>
</comment>
<keyword evidence="1" id="KW-1133">Transmembrane helix</keyword>
<evidence type="ECO:0000313" key="2">
    <source>
        <dbReference type="EMBL" id="MDQ1095468.1"/>
    </source>
</evidence>
<keyword evidence="3" id="KW-1185">Reference proteome</keyword>
<feature type="transmembrane region" description="Helical" evidence="1">
    <location>
        <begin position="45"/>
        <end position="62"/>
    </location>
</feature>
<evidence type="ECO:0000256" key="1">
    <source>
        <dbReference type="SAM" id="Phobius"/>
    </source>
</evidence>
<name>A0ABU0TEH6_9FLAO</name>
<proteinExistence type="predicted"/>
<gene>
    <name evidence="2" type="ORF">QE404_000615</name>
</gene>
<feature type="transmembrane region" description="Helical" evidence="1">
    <location>
        <begin position="107"/>
        <end position="127"/>
    </location>
</feature>
<accession>A0ABU0TEH6</accession>
<dbReference type="EMBL" id="JAUTAL010000001">
    <property type="protein sequence ID" value="MDQ1095468.1"/>
    <property type="molecule type" value="Genomic_DNA"/>
</dbReference>
<feature type="transmembrane region" description="Helical" evidence="1">
    <location>
        <begin position="74"/>
        <end position="95"/>
    </location>
</feature>
<protein>
    <recommendedName>
        <fullName evidence="4">Branched-chain amino acid ABC transporter substrate-binding protein</fullName>
    </recommendedName>
</protein>
<keyword evidence="1" id="KW-0472">Membrane</keyword>
<evidence type="ECO:0000313" key="3">
    <source>
        <dbReference type="Proteomes" id="UP001225072"/>
    </source>
</evidence>
<organism evidence="2 3">
    <name type="scientific">Chryseobacterium camelliae</name>
    <dbReference type="NCBI Taxonomy" id="1265445"/>
    <lineage>
        <taxon>Bacteria</taxon>
        <taxon>Pseudomonadati</taxon>
        <taxon>Bacteroidota</taxon>
        <taxon>Flavobacteriia</taxon>
        <taxon>Flavobacteriales</taxon>
        <taxon>Weeksellaceae</taxon>
        <taxon>Chryseobacterium group</taxon>
        <taxon>Chryseobacterium</taxon>
    </lineage>
</organism>
<reference evidence="2 3" key="1">
    <citation type="submission" date="2023-07" db="EMBL/GenBank/DDBJ databases">
        <title>Functional and genomic diversity of the sorghum phyllosphere microbiome.</title>
        <authorList>
            <person name="Shade A."/>
        </authorList>
    </citation>
    <scope>NUCLEOTIDE SEQUENCE [LARGE SCALE GENOMIC DNA]</scope>
    <source>
        <strain evidence="2 3">SORGH_AS_1064</strain>
    </source>
</reference>
<keyword evidence="1" id="KW-0812">Transmembrane</keyword>